<organism evidence="3 4">
    <name type="scientific">Exophiala xenobiotica</name>
    <dbReference type="NCBI Taxonomy" id="348802"/>
    <lineage>
        <taxon>Eukaryota</taxon>
        <taxon>Fungi</taxon>
        <taxon>Dikarya</taxon>
        <taxon>Ascomycota</taxon>
        <taxon>Pezizomycotina</taxon>
        <taxon>Eurotiomycetes</taxon>
        <taxon>Chaetothyriomycetidae</taxon>
        <taxon>Chaetothyriales</taxon>
        <taxon>Herpotrichiellaceae</taxon>
        <taxon>Exophiala</taxon>
    </lineage>
</organism>
<dbReference type="EMBL" id="KN847320">
    <property type="protein sequence ID" value="KIW54549.1"/>
    <property type="molecule type" value="Genomic_DNA"/>
</dbReference>
<name>A0A0D2F3U8_9EURO</name>
<dbReference type="InterPro" id="IPR036291">
    <property type="entry name" value="NAD(P)-bd_dom_sf"/>
</dbReference>
<dbReference type="Gene3D" id="3.40.50.720">
    <property type="entry name" value="NAD(P)-binding Rossmann-like Domain"/>
    <property type="match status" value="1"/>
</dbReference>
<feature type="domain" description="NAD(P)-binding" evidence="2">
    <location>
        <begin position="9"/>
        <end position="186"/>
    </location>
</feature>
<accession>A0A0D2F3U8</accession>
<dbReference type="HOGENOM" id="CLU_090039_0_0_1"/>
<dbReference type="SUPFAM" id="SSF51735">
    <property type="entry name" value="NAD(P)-binding Rossmann-fold domains"/>
    <property type="match status" value="1"/>
</dbReference>
<evidence type="ECO:0000313" key="3">
    <source>
        <dbReference type="EMBL" id="KIW54549.1"/>
    </source>
</evidence>
<dbReference type="AlphaFoldDB" id="A0A0D2F3U8"/>
<reference evidence="3 4" key="1">
    <citation type="submission" date="2015-01" db="EMBL/GenBank/DDBJ databases">
        <title>The Genome Sequence of Exophiala xenobiotica CBS118157.</title>
        <authorList>
            <consortium name="The Broad Institute Genomics Platform"/>
            <person name="Cuomo C."/>
            <person name="de Hoog S."/>
            <person name="Gorbushina A."/>
            <person name="Stielow B."/>
            <person name="Teixiera M."/>
            <person name="Abouelleil A."/>
            <person name="Chapman S.B."/>
            <person name="Priest M."/>
            <person name="Young S.K."/>
            <person name="Wortman J."/>
            <person name="Nusbaum C."/>
            <person name="Birren B."/>
        </authorList>
    </citation>
    <scope>NUCLEOTIDE SEQUENCE [LARGE SCALE GENOMIC DNA]</scope>
    <source>
        <strain evidence="3 4">CBS 118157</strain>
    </source>
</reference>
<comment type="similarity">
    <text evidence="1">Belongs to the avfA family.</text>
</comment>
<dbReference type="RefSeq" id="XP_013315133.1">
    <property type="nucleotide sequence ID" value="XM_013459679.1"/>
</dbReference>
<sequence length="273" mass="29332">MANTVSILGATGKTGREVLRLLLAKEDVKINIYVRSRSKLVDMFPSLSSSPSISIFEGPLSDVGNMIKCLGGVQRIIFTLGENDNLPGVSVIEDGAKTVLAALAALRRDQKDWRRPRLLLLSSATWNPTLAATRPGLVHWAIKTAFFYPYADLRRGQALFLAASSLVDVLLVQPNGLVEDEPNGHHISVEWASLSVTYGDLGAAFVDLTCSADWDALPAVGVSSTNGDNGLKYGPILGYRIVRGLCSYIPGFWTMNKLVSAAISSLPFIAKAG</sequence>
<evidence type="ECO:0000256" key="1">
    <source>
        <dbReference type="ARBA" id="ARBA00038376"/>
    </source>
</evidence>
<evidence type="ECO:0000313" key="4">
    <source>
        <dbReference type="Proteomes" id="UP000054342"/>
    </source>
</evidence>
<gene>
    <name evidence="3" type="ORF">PV05_06901</name>
</gene>
<proteinExistence type="inferred from homology"/>
<dbReference type="Proteomes" id="UP000054342">
    <property type="component" value="Unassembled WGS sequence"/>
</dbReference>
<protein>
    <recommendedName>
        <fullName evidence="2">NAD(P)-binding domain-containing protein</fullName>
    </recommendedName>
</protein>
<keyword evidence="4" id="KW-1185">Reference proteome</keyword>
<dbReference type="STRING" id="348802.A0A0D2F3U8"/>
<dbReference type="InterPro" id="IPR016040">
    <property type="entry name" value="NAD(P)-bd_dom"/>
</dbReference>
<dbReference type="OrthoDB" id="10254221at2759"/>
<evidence type="ECO:0000259" key="2">
    <source>
        <dbReference type="Pfam" id="PF13460"/>
    </source>
</evidence>
<dbReference type="GeneID" id="25328809"/>
<dbReference type="PANTHER" id="PTHR15020">
    <property type="entry name" value="FLAVIN REDUCTASE-RELATED"/>
    <property type="match status" value="1"/>
</dbReference>
<dbReference type="PANTHER" id="PTHR15020:SF50">
    <property type="entry name" value="UPF0659 PROTEIN YMR090W"/>
    <property type="match status" value="1"/>
</dbReference>
<dbReference type="Pfam" id="PF13460">
    <property type="entry name" value="NAD_binding_10"/>
    <property type="match status" value="1"/>
</dbReference>